<dbReference type="PANTHER" id="PTHR32309">
    <property type="entry name" value="TYROSINE-PROTEIN KINASE"/>
    <property type="match status" value="1"/>
</dbReference>
<dbReference type="GO" id="GO:0045227">
    <property type="term" value="P:capsule polysaccharide biosynthetic process"/>
    <property type="evidence" value="ECO:0007669"/>
    <property type="project" value="UniProtKB-UniPathway"/>
</dbReference>
<comment type="function">
    <text evidence="11">Required for CpsD phosphorylation. Involved in the regulation of capsular polysaccharide biosynthesis. May be part of a complex that directs the coordinated polymerization and export to the cell surface of the capsular polysaccharide.</text>
</comment>
<evidence type="ECO:0000313" key="16">
    <source>
        <dbReference type="Proteomes" id="UP000218181"/>
    </source>
</evidence>
<evidence type="ECO:0000259" key="13">
    <source>
        <dbReference type="Pfam" id="PF02706"/>
    </source>
</evidence>
<evidence type="ECO:0000256" key="9">
    <source>
        <dbReference type="ARBA" id="ARBA00023136"/>
    </source>
</evidence>
<dbReference type="EMBL" id="JXJU01000001">
    <property type="protein sequence ID" value="PCS01421.1"/>
    <property type="molecule type" value="Genomic_DNA"/>
</dbReference>
<keyword evidence="7" id="KW-0972">Capsule biogenesis/degradation</keyword>
<comment type="caution">
    <text evidence="15">The sequence shown here is derived from an EMBL/GenBank/DDBJ whole genome shotgun (WGS) entry which is preliminary data.</text>
</comment>
<keyword evidence="6 12" id="KW-0812">Transmembrane</keyword>
<name>A0A2A5RPR3_9LACT</name>
<feature type="domain" description="Tyrosine-protein kinase G-rich" evidence="14">
    <location>
        <begin position="150"/>
        <end position="194"/>
    </location>
</feature>
<keyword evidence="10" id="KW-0270">Exopolysaccharide synthesis</keyword>
<dbReference type="Proteomes" id="UP000218181">
    <property type="component" value="Unassembled WGS sequence"/>
</dbReference>
<dbReference type="InterPro" id="IPR050445">
    <property type="entry name" value="Bact_polysacc_biosynth/exp"/>
</dbReference>
<gene>
    <name evidence="15" type="ORF">RT41_GL000185</name>
</gene>
<keyword evidence="8 12" id="KW-1133">Transmembrane helix</keyword>
<protein>
    <recommendedName>
        <fullName evidence="4">Capsular polysaccharide biosynthesis protein CpsC</fullName>
    </recommendedName>
</protein>
<evidence type="ECO:0000313" key="15">
    <source>
        <dbReference type="EMBL" id="PCS01421.1"/>
    </source>
</evidence>
<feature type="domain" description="Polysaccharide chain length determinant N-terminal" evidence="13">
    <location>
        <begin position="8"/>
        <end position="96"/>
    </location>
</feature>
<dbReference type="UniPathway" id="UPA00934"/>
<dbReference type="GO" id="GO:0004713">
    <property type="term" value="F:protein tyrosine kinase activity"/>
    <property type="evidence" value="ECO:0007669"/>
    <property type="project" value="TreeGrafter"/>
</dbReference>
<dbReference type="InterPro" id="IPR032807">
    <property type="entry name" value="GNVR"/>
</dbReference>
<proteinExistence type="inferred from homology"/>
<evidence type="ECO:0000256" key="3">
    <source>
        <dbReference type="ARBA" id="ARBA00006683"/>
    </source>
</evidence>
<dbReference type="GO" id="GO:0005886">
    <property type="term" value="C:plasma membrane"/>
    <property type="evidence" value="ECO:0007669"/>
    <property type="project" value="UniProtKB-SubCell"/>
</dbReference>
<evidence type="ECO:0000256" key="7">
    <source>
        <dbReference type="ARBA" id="ARBA00022903"/>
    </source>
</evidence>
<comment type="similarity">
    <text evidence="3">Belongs to the CpsC/CapA family.</text>
</comment>
<evidence type="ECO:0000256" key="6">
    <source>
        <dbReference type="ARBA" id="ARBA00022692"/>
    </source>
</evidence>
<dbReference type="OrthoDB" id="2360475at2"/>
<keyword evidence="9 12" id="KW-0472">Membrane</keyword>
<reference evidence="15 16" key="1">
    <citation type="submission" date="2014-12" db="EMBL/GenBank/DDBJ databases">
        <title>Draft genome sequences of 10 type strains of Lactococcus.</title>
        <authorList>
            <person name="Sun Z."/>
            <person name="Zhong Z."/>
            <person name="Liu W."/>
            <person name="Zhang W."/>
            <person name="Zhang H."/>
        </authorList>
    </citation>
    <scope>NUCLEOTIDE SEQUENCE [LARGE SCALE GENOMIC DNA]</scope>
    <source>
        <strain evidence="15 16">JCM 16395</strain>
    </source>
</reference>
<comment type="pathway">
    <text evidence="2">Capsule biogenesis; capsule polysaccharide biosynthesis.</text>
</comment>
<evidence type="ECO:0000256" key="4">
    <source>
        <dbReference type="ARBA" id="ARBA00020739"/>
    </source>
</evidence>
<keyword evidence="16" id="KW-1185">Reference proteome</keyword>
<dbReference type="RefSeq" id="WP_096816886.1">
    <property type="nucleotide sequence ID" value="NZ_JXJU01000001.1"/>
</dbReference>
<accession>A0A2A5RPR3</accession>
<evidence type="ECO:0000256" key="2">
    <source>
        <dbReference type="ARBA" id="ARBA00005132"/>
    </source>
</evidence>
<evidence type="ECO:0000256" key="8">
    <source>
        <dbReference type="ARBA" id="ARBA00022989"/>
    </source>
</evidence>
<feature type="transmembrane region" description="Helical" evidence="12">
    <location>
        <begin position="175"/>
        <end position="195"/>
    </location>
</feature>
<dbReference type="PANTHER" id="PTHR32309:SF13">
    <property type="entry name" value="FERRIC ENTEROBACTIN TRANSPORT PROTEIN FEPE"/>
    <property type="match status" value="1"/>
</dbReference>
<evidence type="ECO:0000256" key="10">
    <source>
        <dbReference type="ARBA" id="ARBA00023169"/>
    </source>
</evidence>
<evidence type="ECO:0000256" key="12">
    <source>
        <dbReference type="SAM" id="Phobius"/>
    </source>
</evidence>
<evidence type="ECO:0000256" key="11">
    <source>
        <dbReference type="ARBA" id="ARBA00045736"/>
    </source>
</evidence>
<sequence length="257" mass="27733">MQEKSEESINIAAILQLLRKRVALIIISTLVVTIFGGVYTFFIATPSYTATTQLVAKLSQSDSSAEYAGQVSGNIQMTNTINQVIVSPVILDQVETNLGLTSDTFQSNVTATNQTNSQVITVSVKYSNPYTAQKIADETARVFSNDAAKLLNITNVSILAEAKVDMIPVSPRPTLYMIISVLVGLLIGIALAFLIDALDNKVNSEGDVEAMGLSVLGATPFASESDFNNKVVEPLNVKEKELTTAQTNLLNNNERRN</sequence>
<feature type="transmembrane region" description="Helical" evidence="12">
    <location>
        <begin position="21"/>
        <end position="44"/>
    </location>
</feature>
<dbReference type="Pfam" id="PF02706">
    <property type="entry name" value="Wzz"/>
    <property type="match status" value="1"/>
</dbReference>
<dbReference type="STRING" id="1291764.GCA_001311235_00322"/>
<evidence type="ECO:0000259" key="14">
    <source>
        <dbReference type="Pfam" id="PF13807"/>
    </source>
</evidence>
<evidence type="ECO:0000256" key="1">
    <source>
        <dbReference type="ARBA" id="ARBA00004651"/>
    </source>
</evidence>
<organism evidence="15 16">
    <name type="scientific">Lactococcus fujiensis JCM 16395</name>
    <dbReference type="NCBI Taxonomy" id="1291764"/>
    <lineage>
        <taxon>Bacteria</taxon>
        <taxon>Bacillati</taxon>
        <taxon>Bacillota</taxon>
        <taxon>Bacilli</taxon>
        <taxon>Lactobacillales</taxon>
        <taxon>Streptococcaceae</taxon>
        <taxon>Lactococcus</taxon>
    </lineage>
</organism>
<dbReference type="InterPro" id="IPR003856">
    <property type="entry name" value="LPS_length_determ_N"/>
</dbReference>
<comment type="subcellular location">
    <subcellularLocation>
        <location evidence="1">Cell membrane</location>
        <topology evidence="1">Multi-pass membrane protein</topology>
    </subcellularLocation>
</comment>
<dbReference type="Pfam" id="PF13807">
    <property type="entry name" value="GNVR"/>
    <property type="match status" value="1"/>
</dbReference>
<keyword evidence="5" id="KW-1003">Cell membrane</keyword>
<evidence type="ECO:0000256" key="5">
    <source>
        <dbReference type="ARBA" id="ARBA00022475"/>
    </source>
</evidence>
<dbReference type="AlphaFoldDB" id="A0A2A5RPR3"/>